<name>A0AAD2RDK7_LISMN</name>
<dbReference type="EMBL" id="AALGDA010000204">
    <property type="protein sequence ID" value="ECY9784680.1"/>
    <property type="molecule type" value="Genomic_DNA"/>
</dbReference>
<comment type="caution">
    <text evidence="2">The sequence shown here is derived from an EMBL/GenBank/DDBJ whole genome shotgun (WGS) entry which is preliminary data.</text>
</comment>
<evidence type="ECO:0000313" key="1">
    <source>
        <dbReference type="EMBL" id="ECY9782107.1"/>
    </source>
</evidence>
<evidence type="ECO:0000313" key="2">
    <source>
        <dbReference type="EMBL" id="ECY9784680.1"/>
    </source>
</evidence>
<dbReference type="Proteomes" id="UP000489121">
    <property type="component" value="Unassembled WGS sequence"/>
</dbReference>
<protein>
    <submittedName>
        <fullName evidence="2">DUF1617 family protein</fullName>
    </submittedName>
</protein>
<gene>
    <name evidence="1" type="ORF">F6515_03800</name>
    <name evidence="2" type="ORF">F6515_17085</name>
</gene>
<reference evidence="2 3" key="1">
    <citation type="submission" date="2019-09" db="EMBL/GenBank/DDBJ databases">
        <authorList>
            <consortium name="PulseNet: The National Subtyping Network for Foodborne Disease Surveillance"/>
            <person name="Tarr C.L."/>
            <person name="Trees E."/>
            <person name="Katz L.S."/>
            <person name="Carleton-Romer H.A."/>
            <person name="Stroika S."/>
            <person name="Kucerova Z."/>
            <person name="Roache K.F."/>
            <person name="Sabol A.L."/>
            <person name="Besser J."/>
            <person name="Gerner-Smidt P."/>
        </authorList>
    </citation>
    <scope>NUCLEOTIDE SEQUENCE [LARGE SCALE GENOMIC DNA]</scope>
    <source>
        <strain evidence="2 3">PNUSAL005692</strain>
    </source>
</reference>
<dbReference type="AlphaFoldDB" id="A0AAD2RDK7"/>
<accession>A0AAD2RDK7</accession>
<evidence type="ECO:0000313" key="3">
    <source>
        <dbReference type="Proteomes" id="UP000489121"/>
    </source>
</evidence>
<sequence length="135" mass="15504">MLKIRNEDLVDVMNFLKGFELPPKISRVRTKLAKLIQVKIDELYQDEVDLLQKYGKKDESGNLVQHEGTFSLVPETATEYHKEKADLLYEETHINVDELQDKLPLLVAGFENSEVAISGKDAEMLDLILEQLEDM</sequence>
<dbReference type="RefSeq" id="WP_104869823.1">
    <property type="nucleotide sequence ID" value="NZ_JBGDKU010000008.1"/>
</dbReference>
<dbReference type="Pfam" id="PF07761">
    <property type="entry name" value="DUF1617"/>
    <property type="match status" value="1"/>
</dbReference>
<proteinExistence type="predicted"/>
<organism evidence="2 3">
    <name type="scientific">Listeria monocytogenes</name>
    <dbReference type="NCBI Taxonomy" id="1639"/>
    <lineage>
        <taxon>Bacteria</taxon>
        <taxon>Bacillati</taxon>
        <taxon>Bacillota</taxon>
        <taxon>Bacilli</taxon>
        <taxon>Bacillales</taxon>
        <taxon>Listeriaceae</taxon>
        <taxon>Listeria</taxon>
    </lineage>
</organism>
<dbReference type="InterPro" id="IPR011675">
    <property type="entry name" value="DUF1617"/>
</dbReference>
<dbReference type="EMBL" id="AALGDA010000007">
    <property type="protein sequence ID" value="ECY9782107.1"/>
    <property type="molecule type" value="Genomic_DNA"/>
</dbReference>